<dbReference type="InterPro" id="IPR009057">
    <property type="entry name" value="Homeodomain-like_sf"/>
</dbReference>
<dbReference type="PROSITE" id="PS01124">
    <property type="entry name" value="HTH_ARAC_FAMILY_2"/>
    <property type="match status" value="1"/>
</dbReference>
<dbReference type="Proteomes" id="UP001064879">
    <property type="component" value="Chromosome"/>
</dbReference>
<evidence type="ECO:0000256" key="1">
    <source>
        <dbReference type="ARBA" id="ARBA00023015"/>
    </source>
</evidence>
<keyword evidence="1" id="KW-0805">Transcription regulation</keyword>
<dbReference type="Pfam" id="PF20240">
    <property type="entry name" value="DUF6597"/>
    <property type="match status" value="1"/>
</dbReference>
<keyword evidence="3" id="KW-0804">Transcription</keyword>
<protein>
    <submittedName>
        <fullName evidence="5">Helix-turn-helix domain-containing protein</fullName>
    </submittedName>
</protein>
<dbReference type="Gene3D" id="1.10.10.60">
    <property type="entry name" value="Homeodomain-like"/>
    <property type="match status" value="1"/>
</dbReference>
<dbReference type="SUPFAM" id="SSF46689">
    <property type="entry name" value="Homeodomain-like"/>
    <property type="match status" value="1"/>
</dbReference>
<sequence>MDEEVTRRKASPAPDHFYGRVLKPGELLDHARYSSVRVVAERLRPFVRRYWAVDWDLPAGEAYQSSTVSESTINLTFEFGTSRRSGTDGPGAWVTGPVTQRRFDVAIFGRGGVFGVNFHLGATQAFSGEMPADIRDSTVPAAQWFPALERDLGLDESFFRQSNEPDIAALAEAVESWLLSRRPQMSGGYMKLKHLLGILDDPEVVSLGMLSARAGVTERTVQRMFSRYCGVGVKKVLARARIIDAVGAIDRGWDGSLADLAVRFGWFDQSHFSADFLNVTGFSPGEYAQRKSARRGRS</sequence>
<evidence type="ECO:0000259" key="4">
    <source>
        <dbReference type="PROSITE" id="PS01124"/>
    </source>
</evidence>
<accession>A0ABY5SRY5</accession>
<proteinExistence type="predicted"/>
<dbReference type="InterPro" id="IPR050204">
    <property type="entry name" value="AraC_XylS_family_regulators"/>
</dbReference>
<evidence type="ECO:0000313" key="6">
    <source>
        <dbReference type="Proteomes" id="UP001064879"/>
    </source>
</evidence>
<evidence type="ECO:0000313" key="5">
    <source>
        <dbReference type="EMBL" id="UVI37307.1"/>
    </source>
</evidence>
<evidence type="ECO:0000256" key="2">
    <source>
        <dbReference type="ARBA" id="ARBA00023125"/>
    </source>
</evidence>
<dbReference type="EMBL" id="CP093443">
    <property type="protein sequence ID" value="UVI37307.1"/>
    <property type="molecule type" value="Genomic_DNA"/>
</dbReference>
<dbReference type="PANTHER" id="PTHR46796:SF12">
    <property type="entry name" value="HTH-TYPE DNA-BINDING TRANSCRIPTIONAL ACTIVATOR EUTR"/>
    <property type="match status" value="1"/>
</dbReference>
<gene>
    <name evidence="5" type="ORF">L1F31_06585</name>
</gene>
<keyword evidence="2" id="KW-0238">DNA-binding</keyword>
<dbReference type="InterPro" id="IPR018060">
    <property type="entry name" value="HTH_AraC"/>
</dbReference>
<dbReference type="PANTHER" id="PTHR46796">
    <property type="entry name" value="HTH-TYPE TRANSCRIPTIONAL ACTIVATOR RHAS-RELATED"/>
    <property type="match status" value="1"/>
</dbReference>
<name>A0ABY5SRY5_9MICO</name>
<organism evidence="5 6">
    <name type="scientific">Brevibacterium spongiae</name>
    <dbReference type="NCBI Taxonomy" id="2909672"/>
    <lineage>
        <taxon>Bacteria</taxon>
        <taxon>Bacillati</taxon>
        <taxon>Actinomycetota</taxon>
        <taxon>Actinomycetes</taxon>
        <taxon>Micrococcales</taxon>
        <taxon>Brevibacteriaceae</taxon>
        <taxon>Brevibacterium</taxon>
    </lineage>
</organism>
<feature type="domain" description="HTH araC/xylS-type" evidence="4">
    <location>
        <begin position="189"/>
        <end position="290"/>
    </location>
</feature>
<keyword evidence="6" id="KW-1185">Reference proteome</keyword>
<dbReference type="Pfam" id="PF12833">
    <property type="entry name" value="HTH_18"/>
    <property type="match status" value="1"/>
</dbReference>
<dbReference type="SMART" id="SM00342">
    <property type="entry name" value="HTH_ARAC"/>
    <property type="match status" value="1"/>
</dbReference>
<dbReference type="RefSeq" id="WP_265419848.1">
    <property type="nucleotide sequence ID" value="NZ_CP093443.1"/>
</dbReference>
<dbReference type="InterPro" id="IPR046532">
    <property type="entry name" value="DUF6597"/>
</dbReference>
<evidence type="ECO:0000256" key="3">
    <source>
        <dbReference type="ARBA" id="ARBA00023163"/>
    </source>
</evidence>
<reference evidence="5" key="1">
    <citation type="submission" date="2022-03" db="EMBL/GenBank/DDBJ databases">
        <title>Brevibacterium spongiae sp. nov., isolated from marine sponge.</title>
        <authorList>
            <person name="Li Z."/>
            <person name="Zhang M."/>
        </authorList>
    </citation>
    <scope>NUCLEOTIDE SEQUENCE</scope>
    <source>
        <strain evidence="5">WHS-Z9</strain>
    </source>
</reference>